<dbReference type="SMART" id="SM01163">
    <property type="entry name" value="DUF1785"/>
    <property type="match status" value="1"/>
</dbReference>
<dbReference type="STRING" id="2512241.A0A553HRT8"/>
<keyword evidence="6" id="KW-1185">Reference proteome</keyword>
<dbReference type="SMART" id="SM00949">
    <property type="entry name" value="PAZ"/>
    <property type="match status" value="1"/>
</dbReference>
<sequence length="1019" mass="114675">MSGTQRTQSGAPRNPAIERLSERVSGMNLDGASDRPRGSAAGSHRGSVVGSQASSRRGSQAGSPPRPAHAPASTSGRATVHGTVPLGYDPARENPLRPVDLIGKRVDLPADAYLESTNKTRFTRRPGWNTQGKTIQVKLNIFPASFSDTVIYQYDVSISPEPKKESKALFNKLWNSEATRKQRANTNANWLTDSKKLAWSNKQIKNNEFRVSVDLDADKPDRQKVGSSGIYYLQVRQSTTIKLHYLKQYLEGKIGWDNHVLECMNFIDHCMRQGPSEKMILIRRNFYPTNPKAMTLGRVIEVHKGYYAAARLSQANQLMINVDTANTAFWQLLTVAETALRMFNEHKAEWKDMGWAEFCERLKPIPTQRNKMTVLGQSEAFSILKKLYKLKFTVKHRGKMSEKKQYTIKRVVFDECYGKEGGNSQNVEFPKKMPDGSFRQTTVWQHYQETYNIRLQHPKLPIIESTRGAYFPMELCNVDDFQRYPFKLSPDQTASMIKFAVTRPKERMADIMQGVQYLNYANDPYLAAFGMKVSREMQTTSARLLKNPEIAFAANAKHNPGMSGRWDLRGKRFLEPNQKPIQAWGLVVCGNACTMQEAQAFASKFTQTYRNHGANITAPLYCIQVPFHVGDYGDICNEGWNKIGAHFKNFPQMVFFVVRDKNALVYERIKKNMDCRFVAPSQVLQGGHVKKANAQYMSNVAMKVNAKLGGVTCRVAGPGQGSPFFSVPTMMIGVDVSHAAPGSNAPSMAAMTVSMDKNATRYAAACEVNGWRAEVLQSTTCHGMFPRLLKHWIGIHKTAPQHVYYFRDGIDEGQFQAVIETELNEIRRIFRECNAGAPKITAVIATKRHHIRFFPRPGDPSSGDRNANPLPGTLVERDATHPHHFDFYLCSHVAIQGTARPVHYQVIYDDANVTPDKLQKMIYEQCYQYARSTTPVSLHPAVYYAHVASNRAKAHENIHSSQKEDNTIGGKEGHPQAKHASEVYSDHGKLSEPAHLLPMSSPGIPADRIAFMNTTMWYM</sequence>
<feature type="region of interest" description="Disordered" evidence="2">
    <location>
        <begin position="1"/>
        <end position="93"/>
    </location>
</feature>
<dbReference type="Gene3D" id="2.170.260.10">
    <property type="entry name" value="paz domain"/>
    <property type="match status" value="1"/>
</dbReference>
<dbReference type="SUPFAM" id="SSF101690">
    <property type="entry name" value="PAZ domain"/>
    <property type="match status" value="1"/>
</dbReference>
<evidence type="ECO:0000256" key="2">
    <source>
        <dbReference type="SAM" id="MobiDB-lite"/>
    </source>
</evidence>
<feature type="compositionally biased region" description="Polar residues" evidence="2">
    <location>
        <begin position="1"/>
        <end position="11"/>
    </location>
</feature>
<dbReference type="Proteomes" id="UP000319160">
    <property type="component" value="Unassembled WGS sequence"/>
</dbReference>
<dbReference type="PROSITE" id="PS50822">
    <property type="entry name" value="PIWI"/>
    <property type="match status" value="1"/>
</dbReference>
<dbReference type="SUPFAM" id="SSF53098">
    <property type="entry name" value="Ribonuclease H-like"/>
    <property type="match status" value="1"/>
</dbReference>
<dbReference type="InterPro" id="IPR032472">
    <property type="entry name" value="ArgoL2"/>
</dbReference>
<dbReference type="Pfam" id="PF16487">
    <property type="entry name" value="ArgoMid"/>
    <property type="match status" value="1"/>
</dbReference>
<dbReference type="InterPro" id="IPR045246">
    <property type="entry name" value="Piwi_ago-like"/>
</dbReference>
<dbReference type="PANTHER" id="PTHR22891">
    <property type="entry name" value="EUKARYOTIC TRANSLATION INITIATION FACTOR 2C"/>
    <property type="match status" value="1"/>
</dbReference>
<feature type="compositionally biased region" description="Polar residues" evidence="2">
    <location>
        <begin position="49"/>
        <end position="62"/>
    </location>
</feature>
<dbReference type="Pfam" id="PF02171">
    <property type="entry name" value="Piwi"/>
    <property type="match status" value="1"/>
</dbReference>
<dbReference type="Gene3D" id="3.40.50.2300">
    <property type="match status" value="1"/>
</dbReference>
<evidence type="ECO:0000259" key="3">
    <source>
        <dbReference type="PROSITE" id="PS50821"/>
    </source>
</evidence>
<feature type="domain" description="Piwi" evidence="4">
    <location>
        <begin position="653"/>
        <end position="957"/>
    </location>
</feature>
<evidence type="ECO:0008006" key="7">
    <source>
        <dbReference type="Google" id="ProtNLM"/>
    </source>
</evidence>
<dbReference type="Pfam" id="PF02170">
    <property type="entry name" value="PAZ"/>
    <property type="match status" value="1"/>
</dbReference>
<comment type="caution">
    <text evidence="5">The sequence shown here is derived from an EMBL/GenBank/DDBJ whole genome shotgun (WGS) entry which is preliminary data.</text>
</comment>
<evidence type="ECO:0000313" key="6">
    <source>
        <dbReference type="Proteomes" id="UP000319160"/>
    </source>
</evidence>
<dbReference type="Pfam" id="PF16488">
    <property type="entry name" value="ArgoL2"/>
    <property type="match status" value="1"/>
</dbReference>
<comment type="similarity">
    <text evidence="1">Belongs to the argonaute family.</text>
</comment>
<dbReference type="InterPro" id="IPR036397">
    <property type="entry name" value="RNaseH_sf"/>
</dbReference>
<evidence type="ECO:0000313" key="5">
    <source>
        <dbReference type="EMBL" id="TRX90660.1"/>
    </source>
</evidence>
<dbReference type="InterPro" id="IPR032474">
    <property type="entry name" value="Argonaute_N"/>
</dbReference>
<feature type="domain" description="PAZ" evidence="3">
    <location>
        <begin position="357"/>
        <end position="480"/>
    </location>
</feature>
<protein>
    <recommendedName>
        <fullName evidence="7">Piwi domain-containing protein</fullName>
    </recommendedName>
</protein>
<dbReference type="InterPro" id="IPR014811">
    <property type="entry name" value="ArgoL1"/>
</dbReference>
<dbReference type="EMBL" id="VFLP01000053">
    <property type="protein sequence ID" value="TRX90660.1"/>
    <property type="molecule type" value="Genomic_DNA"/>
</dbReference>
<dbReference type="Pfam" id="PF16486">
    <property type="entry name" value="ArgoN"/>
    <property type="match status" value="1"/>
</dbReference>
<reference evidence="6" key="1">
    <citation type="submission" date="2019-06" db="EMBL/GenBank/DDBJ databases">
        <title>Draft genome sequence of the griseofulvin-producing fungus Xylaria cubensis strain G536.</title>
        <authorList>
            <person name="Mead M.E."/>
            <person name="Raja H.A."/>
            <person name="Steenwyk J.L."/>
            <person name="Knowles S.L."/>
            <person name="Oberlies N.H."/>
            <person name="Rokas A."/>
        </authorList>
    </citation>
    <scope>NUCLEOTIDE SEQUENCE [LARGE SCALE GENOMIC DNA]</scope>
    <source>
        <strain evidence="6">G536</strain>
    </source>
</reference>
<evidence type="ECO:0000256" key="1">
    <source>
        <dbReference type="RuleBase" id="RU361178"/>
    </source>
</evidence>
<dbReference type="Gene3D" id="3.30.420.10">
    <property type="entry name" value="Ribonuclease H-like superfamily/Ribonuclease H"/>
    <property type="match status" value="1"/>
</dbReference>
<dbReference type="CDD" id="cd02846">
    <property type="entry name" value="PAZ_argonaute_like"/>
    <property type="match status" value="1"/>
</dbReference>
<dbReference type="InterPro" id="IPR036085">
    <property type="entry name" value="PAZ_dom_sf"/>
</dbReference>
<dbReference type="PROSITE" id="PS50821">
    <property type="entry name" value="PAZ"/>
    <property type="match status" value="1"/>
</dbReference>
<dbReference type="GO" id="GO:0003723">
    <property type="term" value="F:RNA binding"/>
    <property type="evidence" value="ECO:0007669"/>
    <property type="project" value="InterPro"/>
</dbReference>
<organism evidence="5 6">
    <name type="scientific">Xylaria flabelliformis</name>
    <dbReference type="NCBI Taxonomy" id="2512241"/>
    <lineage>
        <taxon>Eukaryota</taxon>
        <taxon>Fungi</taxon>
        <taxon>Dikarya</taxon>
        <taxon>Ascomycota</taxon>
        <taxon>Pezizomycotina</taxon>
        <taxon>Sordariomycetes</taxon>
        <taxon>Xylariomycetidae</taxon>
        <taxon>Xylariales</taxon>
        <taxon>Xylariaceae</taxon>
        <taxon>Xylaria</taxon>
    </lineage>
</organism>
<dbReference type="InterPro" id="IPR003100">
    <property type="entry name" value="PAZ_dom"/>
</dbReference>
<dbReference type="AlphaFoldDB" id="A0A553HRT8"/>
<feature type="region of interest" description="Disordered" evidence="2">
    <location>
        <begin position="854"/>
        <end position="876"/>
    </location>
</feature>
<dbReference type="InterPro" id="IPR003165">
    <property type="entry name" value="Piwi"/>
</dbReference>
<proteinExistence type="inferred from homology"/>
<gene>
    <name evidence="5" type="ORF">FHL15_008435</name>
</gene>
<dbReference type="Pfam" id="PF08699">
    <property type="entry name" value="ArgoL1"/>
    <property type="match status" value="1"/>
</dbReference>
<dbReference type="OrthoDB" id="10252740at2759"/>
<feature type="region of interest" description="Disordered" evidence="2">
    <location>
        <begin position="958"/>
        <end position="985"/>
    </location>
</feature>
<dbReference type="CDD" id="cd04657">
    <property type="entry name" value="Piwi_ago-like"/>
    <property type="match status" value="1"/>
</dbReference>
<dbReference type="InterPro" id="IPR012337">
    <property type="entry name" value="RNaseH-like_sf"/>
</dbReference>
<evidence type="ECO:0000259" key="4">
    <source>
        <dbReference type="PROSITE" id="PS50822"/>
    </source>
</evidence>
<accession>A0A553HRT8</accession>
<name>A0A553HRT8_9PEZI</name>
<dbReference type="SMART" id="SM00950">
    <property type="entry name" value="Piwi"/>
    <property type="match status" value="1"/>
</dbReference>
<dbReference type="InterPro" id="IPR032473">
    <property type="entry name" value="Argonaute_Mid_dom"/>
</dbReference>